<dbReference type="Proteomes" id="UP000663851">
    <property type="component" value="Unassembled WGS sequence"/>
</dbReference>
<name>A0A817QV86_9BILA</name>
<dbReference type="InterPro" id="IPR035901">
    <property type="entry name" value="GIY-YIG_endonuc_sf"/>
</dbReference>
<dbReference type="AlphaFoldDB" id="A0A817QV86"/>
<protein>
    <recommendedName>
        <fullName evidence="6">Reverse transcriptase domain-containing protein</fullName>
    </recommendedName>
</protein>
<dbReference type="Pfam" id="PF00078">
    <property type="entry name" value="RVT_1"/>
    <property type="match status" value="1"/>
</dbReference>
<dbReference type="Pfam" id="PF26215">
    <property type="entry name" value="HTH_animal"/>
    <property type="match status" value="1"/>
</dbReference>
<feature type="domain" description="Reverse transcriptase" evidence="2">
    <location>
        <begin position="254"/>
        <end position="504"/>
    </location>
</feature>
<evidence type="ECO:0008006" key="6">
    <source>
        <dbReference type="Google" id="ProtNLM"/>
    </source>
</evidence>
<dbReference type="PROSITE" id="PS50164">
    <property type="entry name" value="GIY_YIG"/>
    <property type="match status" value="1"/>
</dbReference>
<dbReference type="Proteomes" id="UP000663833">
    <property type="component" value="Unassembled WGS sequence"/>
</dbReference>
<proteinExistence type="predicted"/>
<evidence type="ECO:0000259" key="2">
    <source>
        <dbReference type="PROSITE" id="PS50878"/>
    </source>
</evidence>
<dbReference type="CDD" id="cd00304">
    <property type="entry name" value="RT_like"/>
    <property type="match status" value="1"/>
</dbReference>
<evidence type="ECO:0000313" key="3">
    <source>
        <dbReference type="EMBL" id="CAF3225361.1"/>
    </source>
</evidence>
<dbReference type="InterPro" id="IPR000477">
    <property type="entry name" value="RT_dom"/>
</dbReference>
<dbReference type="EMBL" id="CAJOBO010000272">
    <property type="protein sequence ID" value="CAF4179829.1"/>
    <property type="molecule type" value="Genomic_DNA"/>
</dbReference>
<evidence type="ECO:0000259" key="1">
    <source>
        <dbReference type="PROSITE" id="PS50164"/>
    </source>
</evidence>
<reference evidence="3" key="1">
    <citation type="submission" date="2021-02" db="EMBL/GenBank/DDBJ databases">
        <authorList>
            <person name="Nowell W R."/>
        </authorList>
    </citation>
    <scope>NUCLEOTIDE SEQUENCE</scope>
</reference>
<dbReference type="InterPro" id="IPR000305">
    <property type="entry name" value="GIY-YIG_endonuc"/>
</dbReference>
<dbReference type="Gene3D" id="3.40.1440.10">
    <property type="entry name" value="GIY-YIG endonuclease"/>
    <property type="match status" value="1"/>
</dbReference>
<dbReference type="InterPro" id="IPR058912">
    <property type="entry name" value="HTH_animal"/>
</dbReference>
<evidence type="ECO:0000313" key="5">
    <source>
        <dbReference type="Proteomes" id="UP000663833"/>
    </source>
</evidence>
<comment type="caution">
    <text evidence="3">The sequence shown here is derived from an EMBL/GenBank/DDBJ whole genome shotgun (WGS) entry which is preliminary data.</text>
</comment>
<sequence>MHSMKYKELQRDCLLREYESRQKQARQLEKSLSSLTCCLEKDLSTIDYLNLKKFYYDVACRIHSNVMPVHQRKLEKLNGGPIGQNYEEMKSKTVHNVSSYTLSSTEERLLCRGWDFCIENKVIDFLEFGTDVELNSLRIESSCHNSVFRSICRHMHNASRQLMKSCRKKKFSNLSDDELKALKSLKSNKNIVIVKADKGNSIIILDKESYIKKAEEILKGNQFQEITNKNYHQERENELNKYIYSLLKDGIIDQKLRFRLQSTCSSLSVFYGLPKIHKTGYPIRPIISTIGSFQYELSKYLAKAIKDSSPQADSDIKDSFEFVKKIKNTILSQEKSYIICSFDVESLYTNVPVEEAINVTLDFIFKLKQKNANIPFSREQMKKLLELSVRDAPFRFQNKIYKQIDGVAMGSPLAPILANLWLQKIEQKLNKFSKNRPVIWLRYVDDIFCLFDISEIKVLEFHSKINKWHKNLKFTIAMEPDNTIPFLDVLVTIDDVHNQLTTSLYRKPTHTGLYLLWDSSQSRRYKIGLIKTLVIRIYRICSTKEIIQKEINQLKETLENNGYPQHIIKRGISEGEIIIRKEIKAQIKAINKNANNNIIYFTIAYYGQESLVFAARVKRICKKLAPNLNIQFAFRKHLSLKRIFLPILKGKDESKEKKNLIYSIPCSNCEKVYIGETSRMRETRMAEHRSKIKTLASDSKLVEHIEQHKHKFDFSKVETLARETDWRKRTIKESILTNKACGNAINDTKHILRVVS</sequence>
<dbReference type="CDD" id="cd10442">
    <property type="entry name" value="GIY-YIG_PLEs"/>
    <property type="match status" value="1"/>
</dbReference>
<dbReference type="EMBL" id="CAJNYD010000171">
    <property type="protein sequence ID" value="CAF3225361.1"/>
    <property type="molecule type" value="Genomic_DNA"/>
</dbReference>
<organism evidence="3 5">
    <name type="scientific">Rotaria socialis</name>
    <dbReference type="NCBI Taxonomy" id="392032"/>
    <lineage>
        <taxon>Eukaryota</taxon>
        <taxon>Metazoa</taxon>
        <taxon>Spiralia</taxon>
        <taxon>Gnathifera</taxon>
        <taxon>Rotifera</taxon>
        <taxon>Eurotatoria</taxon>
        <taxon>Bdelloidea</taxon>
        <taxon>Philodinida</taxon>
        <taxon>Philodinidae</taxon>
        <taxon>Rotaria</taxon>
    </lineage>
</organism>
<dbReference type="PROSITE" id="PS50878">
    <property type="entry name" value="RT_POL"/>
    <property type="match status" value="1"/>
</dbReference>
<gene>
    <name evidence="4" type="ORF">HFQ381_LOCUS6153</name>
    <name evidence="3" type="ORF">LUA448_LOCUS3463</name>
</gene>
<dbReference type="PANTHER" id="PTHR21301:SF10">
    <property type="entry name" value="REVERSE TRANSCRIPTASE DOMAIN-CONTAINING PROTEIN"/>
    <property type="match status" value="1"/>
</dbReference>
<accession>A0A817QV86</accession>
<evidence type="ECO:0000313" key="4">
    <source>
        <dbReference type="EMBL" id="CAF4179829.1"/>
    </source>
</evidence>
<feature type="domain" description="GIY-YIG" evidence="1">
    <location>
        <begin position="657"/>
        <end position="739"/>
    </location>
</feature>
<dbReference type="PANTHER" id="PTHR21301">
    <property type="entry name" value="REVERSE TRANSCRIPTASE"/>
    <property type="match status" value="1"/>
</dbReference>